<name>A0A843UAW8_COLES</name>
<keyword evidence="1" id="KW-0472">Membrane</keyword>
<comment type="caution">
    <text evidence="2">The sequence shown here is derived from an EMBL/GenBank/DDBJ whole genome shotgun (WGS) entry which is preliminary data.</text>
</comment>
<evidence type="ECO:0000313" key="3">
    <source>
        <dbReference type="Proteomes" id="UP000652761"/>
    </source>
</evidence>
<dbReference type="AlphaFoldDB" id="A0A843UAW8"/>
<keyword evidence="1" id="KW-1133">Transmembrane helix</keyword>
<accession>A0A843UAW8</accession>
<keyword evidence="1" id="KW-0812">Transmembrane</keyword>
<evidence type="ECO:0000256" key="1">
    <source>
        <dbReference type="SAM" id="Phobius"/>
    </source>
</evidence>
<organism evidence="2 3">
    <name type="scientific">Colocasia esculenta</name>
    <name type="common">Wild taro</name>
    <name type="synonym">Arum esculentum</name>
    <dbReference type="NCBI Taxonomy" id="4460"/>
    <lineage>
        <taxon>Eukaryota</taxon>
        <taxon>Viridiplantae</taxon>
        <taxon>Streptophyta</taxon>
        <taxon>Embryophyta</taxon>
        <taxon>Tracheophyta</taxon>
        <taxon>Spermatophyta</taxon>
        <taxon>Magnoliopsida</taxon>
        <taxon>Liliopsida</taxon>
        <taxon>Araceae</taxon>
        <taxon>Aroideae</taxon>
        <taxon>Colocasieae</taxon>
        <taxon>Colocasia</taxon>
    </lineage>
</organism>
<feature type="transmembrane region" description="Helical" evidence="1">
    <location>
        <begin position="42"/>
        <end position="66"/>
    </location>
</feature>
<keyword evidence="3" id="KW-1185">Reference proteome</keyword>
<dbReference type="Proteomes" id="UP000652761">
    <property type="component" value="Unassembled WGS sequence"/>
</dbReference>
<protein>
    <submittedName>
        <fullName evidence="2">Uncharacterized protein</fullName>
    </submittedName>
</protein>
<dbReference type="EMBL" id="NMUH01000445">
    <property type="protein sequence ID" value="MQL79277.1"/>
    <property type="molecule type" value="Genomic_DNA"/>
</dbReference>
<reference evidence="2" key="1">
    <citation type="submission" date="2017-07" db="EMBL/GenBank/DDBJ databases">
        <title>Taro Niue Genome Assembly and Annotation.</title>
        <authorList>
            <person name="Atibalentja N."/>
            <person name="Keating K."/>
            <person name="Fields C.J."/>
        </authorList>
    </citation>
    <scope>NUCLEOTIDE SEQUENCE</scope>
    <source>
        <strain evidence="2">Niue_2</strain>
        <tissue evidence="2">Leaf</tissue>
    </source>
</reference>
<feature type="non-terminal residue" evidence="2">
    <location>
        <position position="1"/>
    </location>
</feature>
<proteinExistence type="predicted"/>
<sequence length="194" mass="20059">VVFPDLASCSRCRVVLLVGPRPRRGCVPRVGFRIVFDSAGSAGVVFGLTLVVGRGVALFCYFVVLYSSIPAVCLPADVATAEHVATSEDASPWHSVCGEVMVLTTRKSCVATELPVATVIQVATTCISVVCLPADVATAERVATLEEASSWSDATLSRHVVSGAVGLVGLASWAVFSGFRSAGSLGVSSADTRL</sequence>
<gene>
    <name evidence="2" type="ORF">Taro_011713</name>
</gene>
<evidence type="ECO:0000313" key="2">
    <source>
        <dbReference type="EMBL" id="MQL79277.1"/>
    </source>
</evidence>